<evidence type="ECO:0000313" key="3">
    <source>
        <dbReference type="Proteomes" id="UP001597118"/>
    </source>
</evidence>
<name>A0ABW4IF57_9SPHI</name>
<dbReference type="RefSeq" id="WP_379662967.1">
    <property type="nucleotide sequence ID" value="NZ_JBHUDG010000018.1"/>
</dbReference>
<keyword evidence="2" id="KW-0808">Transferase</keyword>
<dbReference type="EC" id="2.4.-.-" evidence="2"/>
<dbReference type="InterPro" id="IPR001296">
    <property type="entry name" value="Glyco_trans_1"/>
</dbReference>
<feature type="domain" description="Glycosyl transferase family 1" evidence="1">
    <location>
        <begin position="173"/>
        <end position="269"/>
    </location>
</feature>
<evidence type="ECO:0000259" key="1">
    <source>
        <dbReference type="Pfam" id="PF00534"/>
    </source>
</evidence>
<dbReference type="Pfam" id="PF00534">
    <property type="entry name" value="Glycos_transf_1"/>
    <property type="match status" value="1"/>
</dbReference>
<organism evidence="2 3">
    <name type="scientific">Pseudopedobacter beijingensis</name>
    <dbReference type="NCBI Taxonomy" id="1207056"/>
    <lineage>
        <taxon>Bacteria</taxon>
        <taxon>Pseudomonadati</taxon>
        <taxon>Bacteroidota</taxon>
        <taxon>Sphingobacteriia</taxon>
        <taxon>Sphingobacteriales</taxon>
        <taxon>Sphingobacteriaceae</taxon>
        <taxon>Pseudopedobacter</taxon>
    </lineage>
</organism>
<dbReference type="EMBL" id="JBHUDG010000018">
    <property type="protein sequence ID" value="MFD1630592.1"/>
    <property type="molecule type" value="Genomic_DNA"/>
</dbReference>
<gene>
    <name evidence="2" type="ORF">ACFSAH_11935</name>
</gene>
<reference evidence="3" key="1">
    <citation type="journal article" date="2019" name="Int. J. Syst. Evol. Microbiol.">
        <title>The Global Catalogue of Microorganisms (GCM) 10K type strain sequencing project: providing services to taxonomists for standard genome sequencing and annotation.</title>
        <authorList>
            <consortium name="The Broad Institute Genomics Platform"/>
            <consortium name="The Broad Institute Genome Sequencing Center for Infectious Disease"/>
            <person name="Wu L."/>
            <person name="Ma J."/>
        </authorList>
    </citation>
    <scope>NUCLEOTIDE SEQUENCE [LARGE SCALE GENOMIC DNA]</scope>
    <source>
        <strain evidence="3">CCUG 53762</strain>
    </source>
</reference>
<evidence type="ECO:0000313" key="2">
    <source>
        <dbReference type="EMBL" id="MFD1630592.1"/>
    </source>
</evidence>
<proteinExistence type="predicted"/>
<dbReference type="Proteomes" id="UP001597118">
    <property type="component" value="Unassembled WGS sequence"/>
</dbReference>
<dbReference type="Gene3D" id="3.40.50.2000">
    <property type="entry name" value="Glycogen Phosphorylase B"/>
    <property type="match status" value="2"/>
</dbReference>
<keyword evidence="2" id="KW-0328">Glycosyltransferase</keyword>
<keyword evidence="3" id="KW-1185">Reference proteome</keyword>
<comment type="caution">
    <text evidence="2">The sequence shown here is derived from an EMBL/GenBank/DDBJ whole genome shotgun (WGS) entry which is preliminary data.</text>
</comment>
<dbReference type="GO" id="GO:0016757">
    <property type="term" value="F:glycosyltransferase activity"/>
    <property type="evidence" value="ECO:0007669"/>
    <property type="project" value="UniProtKB-KW"/>
</dbReference>
<dbReference type="SUPFAM" id="SSF53756">
    <property type="entry name" value="UDP-Glycosyltransferase/glycogen phosphorylase"/>
    <property type="match status" value="1"/>
</dbReference>
<protein>
    <submittedName>
        <fullName evidence="2">Glycosyltransferase</fullName>
        <ecNumber evidence="2">2.4.-.-</ecNumber>
    </submittedName>
</protein>
<sequence length="360" mass="42032">MTKGVRNKFGILAWPAYATRSGNPYNYLIYSNIEKQGHHIYEFDFNIKNIFKFLLSNKYRIFHIHWPTNILTYSTYIQAKRRVCLLKYFLVMIKLCGKKVVWTVHNLKGHESEFPDLQNKLNKILYRYTNGFISLNKSGLSQIKQLASSKKHQKFAYIPHPLYTGYYPNEISKDEARKILNIPQDKFVFLFLGQIRRYKNILNLINSFKELKVDNKFLLIAGKAHEELIDDILIAIQNQKNILFRNEFIADKDLQIYLNACNLIVAPYSNVFNSGSVFLNISFNKPTLVPVNKTFTEIKEAINGNFIKLYDGEISENHLKASMLNNDTEISNTTILDQYSAEKIAEETLSFYKSLLYNKK</sequence>
<accession>A0ABW4IF57</accession>